<organism evidence="2 3">
    <name type="scientific">Phyllosticta citriasiana</name>
    <dbReference type="NCBI Taxonomy" id="595635"/>
    <lineage>
        <taxon>Eukaryota</taxon>
        <taxon>Fungi</taxon>
        <taxon>Dikarya</taxon>
        <taxon>Ascomycota</taxon>
        <taxon>Pezizomycotina</taxon>
        <taxon>Dothideomycetes</taxon>
        <taxon>Dothideomycetes incertae sedis</taxon>
        <taxon>Botryosphaeriales</taxon>
        <taxon>Phyllostictaceae</taxon>
        <taxon>Phyllosticta</taxon>
    </lineage>
</organism>
<dbReference type="SUPFAM" id="SSF51197">
    <property type="entry name" value="Clavaminate synthase-like"/>
    <property type="match status" value="1"/>
</dbReference>
<name>A0ABR1L0D5_9PEZI</name>
<reference evidence="2 3" key="1">
    <citation type="submission" date="2024-04" db="EMBL/GenBank/DDBJ databases">
        <title>Phyllosticta paracitricarpa is synonymous to the EU quarantine fungus P. citricarpa based on phylogenomic analyses.</title>
        <authorList>
            <consortium name="Lawrence Berkeley National Laboratory"/>
            <person name="Van Ingen-Buijs V.A."/>
            <person name="Van Westerhoven A.C."/>
            <person name="Haridas S."/>
            <person name="Skiadas P."/>
            <person name="Martin F."/>
            <person name="Groenewald J.Z."/>
            <person name="Crous P.W."/>
            <person name="Seidl M.F."/>
        </authorList>
    </citation>
    <scope>NUCLEOTIDE SEQUENCE [LARGE SCALE GENOMIC DNA]</scope>
    <source>
        <strain evidence="2 3">CBS 123371</strain>
    </source>
</reference>
<proteinExistence type="predicted"/>
<sequence>MGSLECTDLFTHDGTIYGDWRDDFHRDGCAVVKNVISPERAAYYRQKQIEWLQSFDRGFDPNDESTWTQEHLPVSFKGGMYFSYSSTHERFVWEARTEQGVIDVFSKLWGTDELLVSFDGMNITLPRQKDLKWSPWPHTDQSPERLGMQCVQGLLNYAPNGDKDGGLILMKGSSKLFNDFFRETRQQADHEDKPPESENFKDLFIFTEEDVQWFKDHGCELVKINMDPGDLVLWDSRTMHYACFPEGSQIRHVQYICMTPRKFAKPEDVEMKSQLFKQWQGTTHWPHCNLRVQGPPLRDGKVDPQNRDRPLEPPEMTDRLLQLAGVKAY</sequence>
<evidence type="ECO:0000313" key="3">
    <source>
        <dbReference type="Proteomes" id="UP001363622"/>
    </source>
</evidence>
<evidence type="ECO:0000313" key="2">
    <source>
        <dbReference type="EMBL" id="KAK7523662.1"/>
    </source>
</evidence>
<accession>A0ABR1L0D5</accession>
<dbReference type="Proteomes" id="UP001363622">
    <property type="component" value="Unassembled WGS sequence"/>
</dbReference>
<gene>
    <name evidence="2" type="ORF">IWZ03DRAFT_428248</name>
</gene>
<dbReference type="PANTHER" id="PTHR31630:SF6">
    <property type="entry name" value="PHYTANOYL-COA DIOXYGENASE-RELATED"/>
    <property type="match status" value="1"/>
</dbReference>
<dbReference type="Pfam" id="PF05721">
    <property type="entry name" value="PhyH"/>
    <property type="match status" value="1"/>
</dbReference>
<dbReference type="Gene3D" id="2.60.120.620">
    <property type="entry name" value="q2cbj1_9rhob like domain"/>
    <property type="match status" value="1"/>
</dbReference>
<evidence type="ECO:0000256" key="1">
    <source>
        <dbReference type="SAM" id="MobiDB-lite"/>
    </source>
</evidence>
<dbReference type="PANTHER" id="PTHR31630">
    <property type="entry name" value="PHYTANOYL-COA DIOXYGENASE-RELATED-RELATED"/>
    <property type="match status" value="1"/>
</dbReference>
<keyword evidence="3" id="KW-1185">Reference proteome</keyword>
<dbReference type="InterPro" id="IPR008775">
    <property type="entry name" value="Phytyl_CoA_dOase-like"/>
</dbReference>
<protein>
    <submittedName>
        <fullName evidence="2">Uncharacterized protein</fullName>
    </submittedName>
</protein>
<comment type="caution">
    <text evidence="2">The sequence shown here is derived from an EMBL/GenBank/DDBJ whole genome shotgun (WGS) entry which is preliminary data.</text>
</comment>
<feature type="region of interest" description="Disordered" evidence="1">
    <location>
        <begin position="291"/>
        <end position="315"/>
    </location>
</feature>
<feature type="compositionally biased region" description="Basic and acidic residues" evidence="1">
    <location>
        <begin position="298"/>
        <end position="315"/>
    </location>
</feature>
<dbReference type="EMBL" id="JBBPHU010000001">
    <property type="protein sequence ID" value="KAK7523662.1"/>
    <property type="molecule type" value="Genomic_DNA"/>
</dbReference>